<sequence>MKVLHVTEALGGGVSTAILNYQALTPEMHHCVIARERVGQSTYSFPSELSVTLVPGSLAALLLSAIRMVRRGDFDILHLHSSLAGLARIIPGHRAGIVYTPHCYAFERTDVSPLARVLYKSVERGLLSIRRQCVVAVSGREAELTTELSNSSTSIVVGNVSPTDHGEYLRASSSRTAEVPAERSRVVMVGRIFPQKDPQLFADIAARLSSRFEFVWVGDGEAVLKESLVESGVRVTGWIPAEQVLDEVRASSLYLHTAAWEGAPISAAEAAAVGVSVISRDIKSMVSLGYPVAGNTAESLSMAVTHYFDCLDYRTTVQAKTQYFNRTVDVVSSRTALIDAYAFAIGASR</sequence>
<organism evidence="4 5">
    <name type="scientific">Rhodococcus qingshengii</name>
    <dbReference type="NCBI Taxonomy" id="334542"/>
    <lineage>
        <taxon>Bacteria</taxon>
        <taxon>Bacillati</taxon>
        <taxon>Actinomycetota</taxon>
        <taxon>Actinomycetes</taxon>
        <taxon>Mycobacteriales</taxon>
        <taxon>Nocardiaceae</taxon>
        <taxon>Rhodococcus</taxon>
        <taxon>Rhodococcus erythropolis group</taxon>
    </lineage>
</organism>
<dbReference type="GO" id="GO:0016757">
    <property type="term" value="F:glycosyltransferase activity"/>
    <property type="evidence" value="ECO:0007669"/>
    <property type="project" value="UniProtKB-KW"/>
</dbReference>
<dbReference type="SUPFAM" id="SSF53756">
    <property type="entry name" value="UDP-Glycosyltransferase/glycogen phosphorylase"/>
    <property type="match status" value="1"/>
</dbReference>
<accession>A0A2A5J359</accession>
<feature type="domain" description="Glycosyltransferase subfamily 4-like N-terminal" evidence="3">
    <location>
        <begin position="36"/>
        <end position="156"/>
    </location>
</feature>
<keyword evidence="2 4" id="KW-0808">Transferase</keyword>
<dbReference type="AlphaFoldDB" id="A0A2A5J359"/>
<evidence type="ECO:0000256" key="2">
    <source>
        <dbReference type="ARBA" id="ARBA00022679"/>
    </source>
</evidence>
<evidence type="ECO:0000256" key="1">
    <source>
        <dbReference type="ARBA" id="ARBA00022676"/>
    </source>
</evidence>
<dbReference type="InterPro" id="IPR028098">
    <property type="entry name" value="Glyco_trans_4-like_N"/>
</dbReference>
<proteinExistence type="predicted"/>
<name>A0A2A5J359_RHOSG</name>
<keyword evidence="1" id="KW-0328">Glycosyltransferase</keyword>
<dbReference type="EMBL" id="NOVD01000039">
    <property type="protein sequence ID" value="PCK24028.1"/>
    <property type="molecule type" value="Genomic_DNA"/>
</dbReference>
<evidence type="ECO:0000313" key="5">
    <source>
        <dbReference type="Proteomes" id="UP000230886"/>
    </source>
</evidence>
<dbReference type="Pfam" id="PF13579">
    <property type="entry name" value="Glyco_trans_4_4"/>
    <property type="match status" value="1"/>
</dbReference>
<evidence type="ECO:0000259" key="3">
    <source>
        <dbReference type="Pfam" id="PF13579"/>
    </source>
</evidence>
<dbReference type="PANTHER" id="PTHR12526:SF637">
    <property type="entry name" value="GLYCOSYLTRANSFERASE EPSF-RELATED"/>
    <property type="match status" value="1"/>
</dbReference>
<comment type="caution">
    <text evidence="4">The sequence shown here is derived from an EMBL/GenBank/DDBJ whole genome shotgun (WGS) entry which is preliminary data.</text>
</comment>
<dbReference type="Gene3D" id="3.40.50.2000">
    <property type="entry name" value="Glycogen Phosphorylase B"/>
    <property type="match status" value="2"/>
</dbReference>
<reference evidence="4 5" key="1">
    <citation type="submission" date="2017-07" db="EMBL/GenBank/DDBJ databases">
        <title>Draft sequence of Rhodococcus enclensis 23b-28.</title>
        <authorList>
            <person name="Besaury L."/>
            <person name="Sancelme M."/>
            <person name="Amato P."/>
            <person name="Lallement A."/>
            <person name="Delort A.-M."/>
        </authorList>
    </citation>
    <scope>NUCLEOTIDE SEQUENCE [LARGE SCALE GENOMIC DNA]</scope>
    <source>
        <strain evidence="4 5">23b-28</strain>
    </source>
</reference>
<gene>
    <name evidence="4" type="ORF">CHR55_28130</name>
</gene>
<evidence type="ECO:0000313" key="4">
    <source>
        <dbReference type="EMBL" id="PCK24028.1"/>
    </source>
</evidence>
<dbReference type="PANTHER" id="PTHR12526">
    <property type="entry name" value="GLYCOSYLTRANSFERASE"/>
    <property type="match status" value="1"/>
</dbReference>
<protein>
    <submittedName>
        <fullName evidence="4">Glycosyl transferase, group 1 family protein</fullName>
    </submittedName>
</protein>
<dbReference type="Pfam" id="PF13692">
    <property type="entry name" value="Glyco_trans_1_4"/>
    <property type="match status" value="1"/>
</dbReference>
<dbReference type="Proteomes" id="UP000230886">
    <property type="component" value="Unassembled WGS sequence"/>
</dbReference>